<feature type="repeat" description="PPR" evidence="12">
    <location>
        <begin position="243"/>
        <end position="280"/>
    </location>
</feature>
<dbReference type="PANTHER" id="PTHR16276:SF1">
    <property type="entry name" value="SMALL RIBOSOMAL SUBUNIT PROTEIN MS39"/>
    <property type="match status" value="1"/>
</dbReference>
<reference evidence="14" key="1">
    <citation type="submission" date="2017-02" db="UniProtKB">
        <authorList>
            <consortium name="WormBaseParasite"/>
        </authorList>
    </citation>
    <scope>IDENTIFICATION</scope>
</reference>
<evidence type="ECO:0000256" key="9">
    <source>
        <dbReference type="ARBA" id="ARBA00023128"/>
    </source>
</evidence>
<dbReference type="GO" id="GO:0005739">
    <property type="term" value="C:mitochondrion"/>
    <property type="evidence" value="ECO:0007669"/>
    <property type="project" value="UniProtKB-SubCell"/>
</dbReference>
<keyword evidence="8" id="KW-0689">Ribosomal protein</keyword>
<dbReference type="InterPro" id="IPR002885">
    <property type="entry name" value="PPR_rpt"/>
</dbReference>
<sequence>MLLKRLAASAISISRGVKNAAPEKMKMAKFVGQTPRGPIHDGWALSGSFIGQYCTNVQNRVIVKVPKAIQRTHTELLEALSNTIGVDETAPHFSLIDDPVLIPSEMLRRKNLYMAKEMGRRVARTLAAEWPTLFQYDHDEPRLDVFRPAAELDPTYAEPIESNVIKLLDARKIRDAIKLFERLSSDGIKVSKETLVCQYDYAPHSESEEWHGLRNFYNEETETEKPLEQGGIIDLLFETLEKSEDVYSAVIAGLCKYPSSKNVERANKLYEEMKSKKLKLHHEGYCGLVRNAQSFETACSLCKEMAELGIRPNIDLFNSLLETILKDCAINREEAVSKVLEEARLCSCEFSLTTFRNILKIFKAQPDMKIHVTCLLHILEQMEQMDVIKAVVAKEQLFFVEAMETAFTANNVLLAERILKLYNSPKNKAKLPELTDEASFYTFYLRLSILFLPIEKLENLYKSLVPRVLTTSRSIMRDMLDRLVRDFKWSLFRRFTEDNICSKNILEGFCVWKTCNIIENLNFKDLTADEREECRELVINIVTALEKCSKFPGHSRHKWTPSTLVSCASVSLKVGEDEKAVQLLQYVLDKSLYEGDNAVISVVGFPQRSSVLSMMNHFLSCGDWKNACYVLEVIDKYSKELQFDVASFVPKIESRCKLTPMQKAVLHNFSETRLHS</sequence>
<evidence type="ECO:0000256" key="3">
    <source>
        <dbReference type="ARBA" id="ARBA00022730"/>
    </source>
</evidence>
<protein>
    <recommendedName>
        <fullName evidence="11">Small ribosomal subunit protein mS39</fullName>
    </recommendedName>
</protein>
<evidence type="ECO:0000256" key="4">
    <source>
        <dbReference type="ARBA" id="ARBA00022737"/>
    </source>
</evidence>
<evidence type="ECO:0000256" key="1">
    <source>
        <dbReference type="ARBA" id="ARBA00004173"/>
    </source>
</evidence>
<dbReference type="GO" id="GO:0032543">
    <property type="term" value="P:mitochondrial translation"/>
    <property type="evidence" value="ECO:0007669"/>
    <property type="project" value="InterPro"/>
</dbReference>
<comment type="subcellular location">
    <subcellularLocation>
        <location evidence="1">Mitochondrion</location>
    </subcellularLocation>
</comment>
<dbReference type="InterPro" id="IPR037387">
    <property type="entry name" value="PTCD3"/>
</dbReference>
<dbReference type="Gene3D" id="1.25.40.10">
    <property type="entry name" value="Tetratricopeptide repeat domain"/>
    <property type="match status" value="1"/>
</dbReference>
<dbReference type="GO" id="GO:0006417">
    <property type="term" value="P:regulation of translation"/>
    <property type="evidence" value="ECO:0007669"/>
    <property type="project" value="UniProtKB-KW"/>
</dbReference>
<keyword evidence="7" id="KW-0809">Transit peptide</keyword>
<proteinExistence type="inferred from homology"/>
<dbReference type="GO" id="GO:0043024">
    <property type="term" value="F:ribosomal small subunit binding"/>
    <property type="evidence" value="ECO:0007669"/>
    <property type="project" value="InterPro"/>
</dbReference>
<evidence type="ECO:0000256" key="12">
    <source>
        <dbReference type="PROSITE-ProRule" id="PRU00708"/>
    </source>
</evidence>
<name>A0A0N5ADG8_9BILA</name>
<dbReference type="PROSITE" id="PS51375">
    <property type="entry name" value="PPR"/>
    <property type="match status" value="1"/>
</dbReference>
<evidence type="ECO:0000256" key="2">
    <source>
        <dbReference type="ARBA" id="ARBA00008551"/>
    </source>
</evidence>
<evidence type="ECO:0000256" key="8">
    <source>
        <dbReference type="ARBA" id="ARBA00022980"/>
    </source>
</evidence>
<evidence type="ECO:0000256" key="10">
    <source>
        <dbReference type="ARBA" id="ARBA00023274"/>
    </source>
</evidence>
<keyword evidence="10" id="KW-0687">Ribonucleoprotein</keyword>
<dbReference type="InterPro" id="IPR011990">
    <property type="entry name" value="TPR-like_helical_dom_sf"/>
</dbReference>
<comment type="similarity">
    <text evidence="2">Belongs to the mitochondrion-specific ribosomal protein mS39 family.</text>
</comment>
<dbReference type="GO" id="GO:0005840">
    <property type="term" value="C:ribosome"/>
    <property type="evidence" value="ECO:0007669"/>
    <property type="project" value="UniProtKB-KW"/>
</dbReference>
<keyword evidence="6" id="KW-0694">RNA-binding</keyword>
<dbReference type="AlphaFoldDB" id="A0A0N5ADG8"/>
<evidence type="ECO:0000313" key="14">
    <source>
        <dbReference type="WBParaSite" id="SMUV_0000221801-mRNA-1"/>
    </source>
</evidence>
<keyword evidence="13" id="KW-1185">Reference proteome</keyword>
<dbReference type="InterPro" id="IPR055063">
    <property type="entry name" value="Rib_mS39_PPR"/>
</dbReference>
<dbReference type="GO" id="GO:0019843">
    <property type="term" value="F:rRNA binding"/>
    <property type="evidence" value="ECO:0007669"/>
    <property type="project" value="UniProtKB-KW"/>
</dbReference>
<organism evidence="13 14">
    <name type="scientific">Syphacia muris</name>
    <dbReference type="NCBI Taxonomy" id="451379"/>
    <lineage>
        <taxon>Eukaryota</taxon>
        <taxon>Metazoa</taxon>
        <taxon>Ecdysozoa</taxon>
        <taxon>Nematoda</taxon>
        <taxon>Chromadorea</taxon>
        <taxon>Rhabditida</taxon>
        <taxon>Spirurina</taxon>
        <taxon>Oxyuridomorpha</taxon>
        <taxon>Oxyuroidea</taxon>
        <taxon>Oxyuridae</taxon>
        <taxon>Syphacia</taxon>
    </lineage>
</organism>
<evidence type="ECO:0000256" key="6">
    <source>
        <dbReference type="ARBA" id="ARBA00022884"/>
    </source>
</evidence>
<dbReference type="WBParaSite" id="SMUV_0000221801-mRNA-1">
    <property type="protein sequence ID" value="SMUV_0000221801-mRNA-1"/>
    <property type="gene ID" value="SMUV_0000221801"/>
</dbReference>
<dbReference type="GO" id="GO:1990904">
    <property type="term" value="C:ribonucleoprotein complex"/>
    <property type="evidence" value="ECO:0007669"/>
    <property type="project" value="UniProtKB-KW"/>
</dbReference>
<evidence type="ECO:0000256" key="11">
    <source>
        <dbReference type="ARBA" id="ARBA00035134"/>
    </source>
</evidence>
<evidence type="ECO:0000313" key="13">
    <source>
        <dbReference type="Proteomes" id="UP000046393"/>
    </source>
</evidence>
<keyword evidence="5" id="KW-0810">Translation regulation</keyword>
<accession>A0A0N5ADG8</accession>
<dbReference type="Pfam" id="PF13812">
    <property type="entry name" value="PPR_3"/>
    <property type="match status" value="1"/>
</dbReference>
<dbReference type="PANTHER" id="PTHR16276">
    <property type="entry name" value="PENTATRICOPEPTIDE REPEAT DOMAIN-CONTAINING PROTEIN 3"/>
    <property type="match status" value="1"/>
</dbReference>
<keyword evidence="3" id="KW-0699">rRNA-binding</keyword>
<keyword evidence="4" id="KW-0677">Repeat</keyword>
<evidence type="ECO:0000256" key="5">
    <source>
        <dbReference type="ARBA" id="ARBA00022845"/>
    </source>
</evidence>
<keyword evidence="9" id="KW-0496">Mitochondrion</keyword>
<evidence type="ECO:0000256" key="7">
    <source>
        <dbReference type="ARBA" id="ARBA00022946"/>
    </source>
</evidence>
<dbReference type="Proteomes" id="UP000046393">
    <property type="component" value="Unplaced"/>
</dbReference>
<dbReference type="Pfam" id="PF22330">
    <property type="entry name" value="Rib_mS39_PPR"/>
    <property type="match status" value="1"/>
</dbReference>
<dbReference type="STRING" id="451379.A0A0N5ADG8"/>